<evidence type="ECO:0000256" key="2">
    <source>
        <dbReference type="ARBA" id="ARBA00022723"/>
    </source>
</evidence>
<name>A0A0E0LHK4_ORYPU</name>
<dbReference type="HOGENOM" id="CLU_057016_5_0_1"/>
<evidence type="ECO:0000259" key="9">
    <source>
        <dbReference type="PROSITE" id="PS51039"/>
    </source>
</evidence>
<keyword evidence="5" id="KW-0346">Stress response</keyword>
<evidence type="ECO:0000256" key="6">
    <source>
        <dbReference type="PROSITE-ProRule" id="PRU00449"/>
    </source>
</evidence>
<dbReference type="EnsemblPlants" id="OPUNC07G04240.1">
    <property type="protein sequence ID" value="OPUNC07G04240.1"/>
    <property type="gene ID" value="OPUNC07G04240"/>
</dbReference>
<dbReference type="Gene3D" id="1.20.5.4770">
    <property type="match status" value="1"/>
</dbReference>
<feature type="region of interest" description="Disordered" evidence="7">
    <location>
        <begin position="1"/>
        <end position="21"/>
    </location>
</feature>
<dbReference type="Proteomes" id="UP000026962">
    <property type="component" value="Chromosome 7"/>
</dbReference>
<dbReference type="PANTHER" id="PTHR10634:SF149">
    <property type="entry name" value="AN1-TYPE DOMAIN-CONTAINING PROTEIN-RELATED"/>
    <property type="match status" value="1"/>
</dbReference>
<dbReference type="PROSITE" id="PS51036">
    <property type="entry name" value="ZF_A20"/>
    <property type="match status" value="1"/>
</dbReference>
<feature type="compositionally biased region" description="Basic and acidic residues" evidence="7">
    <location>
        <begin position="126"/>
        <end position="141"/>
    </location>
</feature>
<dbReference type="AlphaFoldDB" id="A0A0E0LHK4"/>
<dbReference type="GO" id="GO:0003677">
    <property type="term" value="F:DNA binding"/>
    <property type="evidence" value="ECO:0007669"/>
    <property type="project" value="InterPro"/>
</dbReference>
<dbReference type="GO" id="GO:0008270">
    <property type="term" value="F:zinc ion binding"/>
    <property type="evidence" value="ECO:0007669"/>
    <property type="project" value="UniProtKB-KW"/>
</dbReference>
<dbReference type="eggNOG" id="KOG3173">
    <property type="taxonomic scope" value="Eukaryota"/>
</dbReference>
<evidence type="ECO:0000256" key="5">
    <source>
        <dbReference type="ARBA" id="ARBA00023016"/>
    </source>
</evidence>
<feature type="domain" description="A20-type" evidence="8">
    <location>
        <begin position="68"/>
        <end position="102"/>
    </location>
</feature>
<sequence length="212" mass="23076">MDDSGAGRVQKPDEETTVVAPPPTKNRCEACRKKVGLLGFPCRCGGVLPVAMAQESWKNESEETVHTPEAPILCVNNCGFFGSSMTNNMCSKCYRDFVKVTTMAAPVVEKKVFMPASSSKTPLEPAKPDEVPAAAVEDKQAAQEPPKPPSNRCLSCRKKVGLTGFQCRCGGTFCSTHRYTEAHDCTFDYKKAGRDQIAKQNPVVIAEKINKI</sequence>
<keyword evidence="3 6" id="KW-0863">Zinc-finger</keyword>
<dbReference type="SMART" id="SM00154">
    <property type="entry name" value="ZnF_AN1"/>
    <property type="match status" value="2"/>
</dbReference>
<dbReference type="FunFam" id="4.10.1110.10:FF:000001">
    <property type="entry name" value="Zinc finger AN1-type containing 6"/>
    <property type="match status" value="1"/>
</dbReference>
<evidence type="ECO:0000259" key="8">
    <source>
        <dbReference type="PROSITE" id="PS51036"/>
    </source>
</evidence>
<proteinExistence type="predicted"/>
<dbReference type="PROSITE" id="PS51039">
    <property type="entry name" value="ZF_AN1"/>
    <property type="match status" value="1"/>
</dbReference>
<dbReference type="InterPro" id="IPR050652">
    <property type="entry name" value="AN1_A20_ZnFinger"/>
</dbReference>
<reference evidence="10" key="1">
    <citation type="submission" date="2015-04" db="UniProtKB">
        <authorList>
            <consortium name="EnsemblPlants"/>
        </authorList>
    </citation>
    <scope>IDENTIFICATION</scope>
</reference>
<dbReference type="SUPFAM" id="SSF118310">
    <property type="entry name" value="AN1-like Zinc finger"/>
    <property type="match status" value="2"/>
</dbReference>
<feature type="domain" description="AN1-type" evidence="9">
    <location>
        <begin position="147"/>
        <end position="193"/>
    </location>
</feature>
<dbReference type="SMART" id="SM00259">
    <property type="entry name" value="ZnF_A20"/>
    <property type="match status" value="1"/>
</dbReference>
<organism evidence="10">
    <name type="scientific">Oryza punctata</name>
    <name type="common">Red rice</name>
    <dbReference type="NCBI Taxonomy" id="4537"/>
    <lineage>
        <taxon>Eukaryota</taxon>
        <taxon>Viridiplantae</taxon>
        <taxon>Streptophyta</taxon>
        <taxon>Embryophyta</taxon>
        <taxon>Tracheophyta</taxon>
        <taxon>Spermatophyta</taxon>
        <taxon>Magnoliopsida</taxon>
        <taxon>Liliopsida</taxon>
        <taxon>Poales</taxon>
        <taxon>Poaceae</taxon>
        <taxon>BOP clade</taxon>
        <taxon>Oryzoideae</taxon>
        <taxon>Oryzeae</taxon>
        <taxon>Oryzinae</taxon>
        <taxon>Oryza</taxon>
    </lineage>
</organism>
<comment type="function">
    <text evidence="1">May be involved in environmental stress response.</text>
</comment>
<dbReference type="InterPro" id="IPR000058">
    <property type="entry name" value="Znf_AN1"/>
</dbReference>
<evidence type="ECO:0000256" key="3">
    <source>
        <dbReference type="ARBA" id="ARBA00022771"/>
    </source>
</evidence>
<keyword evidence="2" id="KW-0479">Metal-binding</keyword>
<dbReference type="Pfam" id="PF01428">
    <property type="entry name" value="zf-AN1"/>
    <property type="match status" value="1"/>
</dbReference>
<dbReference type="InterPro" id="IPR035896">
    <property type="entry name" value="AN1-like_Znf"/>
</dbReference>
<dbReference type="SUPFAM" id="SSF57716">
    <property type="entry name" value="Glucocorticoid receptor-like (DNA-binding domain)"/>
    <property type="match status" value="1"/>
</dbReference>
<dbReference type="PANTHER" id="PTHR10634">
    <property type="entry name" value="AN1-TYPE ZINC FINGER PROTEIN"/>
    <property type="match status" value="1"/>
</dbReference>
<dbReference type="Pfam" id="PF01754">
    <property type="entry name" value="zf-A20"/>
    <property type="match status" value="1"/>
</dbReference>
<accession>A0A0E0LHK4</accession>
<keyword evidence="11" id="KW-1185">Reference proteome</keyword>
<dbReference type="Gene3D" id="4.10.1110.10">
    <property type="entry name" value="AN1-like Zinc finger"/>
    <property type="match status" value="2"/>
</dbReference>
<evidence type="ECO:0008006" key="12">
    <source>
        <dbReference type="Google" id="ProtNLM"/>
    </source>
</evidence>
<dbReference type="STRING" id="4537.A0A0E0LHK4"/>
<reference evidence="10" key="2">
    <citation type="submission" date="2018-05" db="EMBL/GenBank/DDBJ databases">
        <title>OpunRS2 (Oryza punctata Reference Sequence Version 2).</title>
        <authorList>
            <person name="Zhang J."/>
            <person name="Kudrna D."/>
            <person name="Lee S."/>
            <person name="Talag J."/>
            <person name="Welchert J."/>
            <person name="Wing R.A."/>
        </authorList>
    </citation>
    <scope>NUCLEOTIDE SEQUENCE [LARGE SCALE GENOMIC DNA]</scope>
</reference>
<evidence type="ECO:0000313" key="10">
    <source>
        <dbReference type="EnsemblPlants" id="OPUNC07G04240.1"/>
    </source>
</evidence>
<evidence type="ECO:0000313" key="11">
    <source>
        <dbReference type="Proteomes" id="UP000026962"/>
    </source>
</evidence>
<dbReference type="InterPro" id="IPR002653">
    <property type="entry name" value="Znf_A20"/>
</dbReference>
<evidence type="ECO:0000256" key="4">
    <source>
        <dbReference type="ARBA" id="ARBA00022833"/>
    </source>
</evidence>
<evidence type="ECO:0000256" key="7">
    <source>
        <dbReference type="SAM" id="MobiDB-lite"/>
    </source>
</evidence>
<protein>
    <recommendedName>
        <fullName evidence="12">AN1-type domain-containing protein</fullName>
    </recommendedName>
</protein>
<feature type="region of interest" description="Disordered" evidence="7">
    <location>
        <begin position="118"/>
        <end position="150"/>
    </location>
</feature>
<dbReference type="OMA" id="NPEVRCP"/>
<keyword evidence="4" id="KW-0862">Zinc</keyword>
<dbReference type="Gramene" id="OPUNC07G04240.1">
    <property type="protein sequence ID" value="OPUNC07G04240.1"/>
    <property type="gene ID" value="OPUNC07G04240"/>
</dbReference>
<evidence type="ECO:0000256" key="1">
    <source>
        <dbReference type="ARBA" id="ARBA00003732"/>
    </source>
</evidence>